<dbReference type="Pfam" id="PF00121">
    <property type="entry name" value="TIM"/>
    <property type="match status" value="1"/>
</dbReference>
<keyword evidence="5" id="KW-0732">Signal</keyword>
<gene>
    <name evidence="6" type="ORF">RJT34_32534</name>
</gene>
<dbReference type="GO" id="GO:0006096">
    <property type="term" value="P:glycolytic process"/>
    <property type="evidence" value="ECO:0007669"/>
    <property type="project" value="TreeGrafter"/>
</dbReference>
<evidence type="ECO:0000313" key="7">
    <source>
        <dbReference type="Proteomes" id="UP001359559"/>
    </source>
</evidence>
<dbReference type="InterPro" id="IPR035990">
    <property type="entry name" value="TIM_sf"/>
</dbReference>
<dbReference type="GO" id="GO:0004807">
    <property type="term" value="F:triose-phosphate isomerase activity"/>
    <property type="evidence" value="ECO:0007669"/>
    <property type="project" value="InterPro"/>
</dbReference>
<evidence type="ECO:0000256" key="1">
    <source>
        <dbReference type="ARBA" id="ARBA00007422"/>
    </source>
</evidence>
<organism evidence="6 7">
    <name type="scientific">Clitoria ternatea</name>
    <name type="common">Butterfly pea</name>
    <dbReference type="NCBI Taxonomy" id="43366"/>
    <lineage>
        <taxon>Eukaryota</taxon>
        <taxon>Viridiplantae</taxon>
        <taxon>Streptophyta</taxon>
        <taxon>Embryophyta</taxon>
        <taxon>Tracheophyta</taxon>
        <taxon>Spermatophyta</taxon>
        <taxon>Magnoliopsida</taxon>
        <taxon>eudicotyledons</taxon>
        <taxon>Gunneridae</taxon>
        <taxon>Pentapetalae</taxon>
        <taxon>rosids</taxon>
        <taxon>fabids</taxon>
        <taxon>Fabales</taxon>
        <taxon>Fabaceae</taxon>
        <taxon>Papilionoideae</taxon>
        <taxon>50 kb inversion clade</taxon>
        <taxon>NPAAA clade</taxon>
        <taxon>indigoferoid/millettioid clade</taxon>
        <taxon>Phaseoleae</taxon>
        <taxon>Clitoria</taxon>
    </lineage>
</organism>
<dbReference type="EMBL" id="JAYKXN010000008">
    <property type="protein sequence ID" value="KAK7264921.1"/>
    <property type="molecule type" value="Genomic_DNA"/>
</dbReference>
<keyword evidence="7" id="KW-1185">Reference proteome</keyword>
<name>A0AAN9EX61_CLITE</name>
<dbReference type="InterPro" id="IPR013785">
    <property type="entry name" value="Aldolase_TIM"/>
</dbReference>
<feature type="chain" id="PRO_5042983402" evidence="5">
    <location>
        <begin position="19"/>
        <end position="249"/>
    </location>
</feature>
<reference evidence="6 7" key="1">
    <citation type="submission" date="2024-01" db="EMBL/GenBank/DDBJ databases">
        <title>The genomes of 5 underutilized Papilionoideae crops provide insights into root nodulation and disease resistance.</title>
        <authorList>
            <person name="Yuan L."/>
        </authorList>
    </citation>
    <scope>NUCLEOTIDE SEQUENCE [LARGE SCALE GENOMIC DNA]</scope>
    <source>
        <strain evidence="6">LY-2023</strain>
        <tissue evidence="6">Leaf</tissue>
    </source>
</reference>
<dbReference type="PROSITE" id="PS51440">
    <property type="entry name" value="TIM_2"/>
    <property type="match status" value="1"/>
</dbReference>
<dbReference type="InterPro" id="IPR000652">
    <property type="entry name" value="Triosephosphate_isomerase"/>
</dbReference>
<protein>
    <submittedName>
        <fullName evidence="6">Uncharacterized protein</fullName>
    </submittedName>
</protein>
<comment type="caution">
    <text evidence="6">The sequence shown here is derived from an EMBL/GenBank/DDBJ whole genome shotgun (WGS) entry which is preliminary data.</text>
</comment>
<evidence type="ECO:0000256" key="5">
    <source>
        <dbReference type="SAM" id="SignalP"/>
    </source>
</evidence>
<comment type="subunit">
    <text evidence="2">Homodimer.</text>
</comment>
<accession>A0AAN9EX61</accession>
<proteinExistence type="inferred from homology"/>
<dbReference type="GO" id="GO:0046166">
    <property type="term" value="P:glyceraldehyde-3-phosphate biosynthetic process"/>
    <property type="evidence" value="ECO:0007669"/>
    <property type="project" value="TreeGrafter"/>
</dbReference>
<comment type="similarity">
    <text evidence="1">Belongs to the triosephosphate isomerase family.</text>
</comment>
<dbReference type="GO" id="GO:0019563">
    <property type="term" value="P:glycerol catabolic process"/>
    <property type="evidence" value="ECO:0007669"/>
    <property type="project" value="TreeGrafter"/>
</dbReference>
<dbReference type="AlphaFoldDB" id="A0AAN9EX61"/>
<evidence type="ECO:0000256" key="3">
    <source>
        <dbReference type="ARBA" id="ARBA00023235"/>
    </source>
</evidence>
<keyword evidence="3" id="KW-0413">Isomerase</keyword>
<dbReference type="Proteomes" id="UP001359559">
    <property type="component" value="Unassembled WGS sequence"/>
</dbReference>
<comment type="pathway">
    <text evidence="4">Carbohydrate biosynthesis.</text>
</comment>
<dbReference type="PANTHER" id="PTHR21139:SF2">
    <property type="entry name" value="TRIOSEPHOSPHATE ISOMERASE"/>
    <property type="match status" value="1"/>
</dbReference>
<dbReference type="GO" id="GO:0006094">
    <property type="term" value="P:gluconeogenesis"/>
    <property type="evidence" value="ECO:0007669"/>
    <property type="project" value="TreeGrafter"/>
</dbReference>
<feature type="signal peptide" evidence="5">
    <location>
        <begin position="1"/>
        <end position="18"/>
    </location>
</feature>
<dbReference type="Gene3D" id="3.20.20.70">
    <property type="entry name" value="Aldolase class I"/>
    <property type="match status" value="1"/>
</dbReference>
<evidence type="ECO:0000313" key="6">
    <source>
        <dbReference type="EMBL" id="KAK7264921.1"/>
    </source>
</evidence>
<dbReference type="SUPFAM" id="SSF51351">
    <property type="entry name" value="Triosephosphate isomerase (TIM)"/>
    <property type="match status" value="1"/>
</dbReference>
<evidence type="ECO:0000256" key="2">
    <source>
        <dbReference type="ARBA" id="ARBA00011738"/>
    </source>
</evidence>
<dbReference type="PANTHER" id="PTHR21139">
    <property type="entry name" value="TRIOSEPHOSPHATE ISOMERASE"/>
    <property type="match status" value="1"/>
</dbReference>
<evidence type="ECO:0000256" key="4">
    <source>
        <dbReference type="ARBA" id="ARBA00024331"/>
    </source>
</evidence>
<sequence length="249" mass="27956">MIFIFYLNLMTLSRSGLADRYVDLRIQSFISEDKVPKAHGVINVGFYSRIYPDFFSRSVYLPVAVVPPLPQDVFSVGATLVDELSKVKATRDRFHQLFNKTLSSWKAMVLMDSFSCNVTMEYYGGMIDLLVRVGSQEEIKEVLDEMHMHPDVGLMCRMIDAYTEEETSEFVADKVTYAFSQGLKVIACIGETLEQGETSIIGAVVAKQTKATGAKISNWDNVVSVYEPIWAIRTGKVKTCAHAQEVHVD</sequence>
<dbReference type="GO" id="GO:0005829">
    <property type="term" value="C:cytosol"/>
    <property type="evidence" value="ECO:0007669"/>
    <property type="project" value="TreeGrafter"/>
</dbReference>